<dbReference type="EMBL" id="KB007951">
    <property type="protein sequence ID" value="ELR18606.1"/>
    <property type="molecule type" value="Genomic_DNA"/>
</dbReference>
<dbReference type="InterPro" id="IPR036770">
    <property type="entry name" value="Ankyrin_rpt-contain_sf"/>
</dbReference>
<dbReference type="InterPro" id="IPR002110">
    <property type="entry name" value="Ankyrin_rpt"/>
</dbReference>
<dbReference type="Pfam" id="PF12796">
    <property type="entry name" value="Ank_2"/>
    <property type="match status" value="3"/>
</dbReference>
<dbReference type="PROSITE" id="PS50297">
    <property type="entry name" value="ANK_REP_REGION"/>
    <property type="match status" value="5"/>
</dbReference>
<dbReference type="PRINTS" id="PR01415">
    <property type="entry name" value="ANKYRIN"/>
</dbReference>
<evidence type="ECO:0000256" key="1">
    <source>
        <dbReference type="ARBA" id="ARBA00022737"/>
    </source>
</evidence>
<protein>
    <submittedName>
        <fullName evidence="4">Ankyrin repeat protein</fullName>
    </submittedName>
</protein>
<name>L8H2M1_ACACF</name>
<evidence type="ECO:0000313" key="5">
    <source>
        <dbReference type="Proteomes" id="UP000011083"/>
    </source>
</evidence>
<organism evidence="4 5">
    <name type="scientific">Acanthamoeba castellanii (strain ATCC 30010 / Neff)</name>
    <dbReference type="NCBI Taxonomy" id="1257118"/>
    <lineage>
        <taxon>Eukaryota</taxon>
        <taxon>Amoebozoa</taxon>
        <taxon>Discosea</taxon>
        <taxon>Longamoebia</taxon>
        <taxon>Centramoebida</taxon>
        <taxon>Acanthamoebidae</taxon>
        <taxon>Acanthamoeba</taxon>
    </lineage>
</organism>
<dbReference type="Gene3D" id="1.25.40.20">
    <property type="entry name" value="Ankyrin repeat-containing domain"/>
    <property type="match status" value="3"/>
</dbReference>
<feature type="repeat" description="ANK" evidence="3">
    <location>
        <begin position="143"/>
        <end position="175"/>
    </location>
</feature>
<proteinExistence type="predicted"/>
<dbReference type="AlphaFoldDB" id="L8H2M1"/>
<dbReference type="Proteomes" id="UP000011083">
    <property type="component" value="Unassembled WGS sequence"/>
</dbReference>
<evidence type="ECO:0000256" key="2">
    <source>
        <dbReference type="ARBA" id="ARBA00023043"/>
    </source>
</evidence>
<dbReference type="PANTHER" id="PTHR24189">
    <property type="entry name" value="MYOTROPHIN"/>
    <property type="match status" value="1"/>
</dbReference>
<feature type="repeat" description="ANK" evidence="3">
    <location>
        <begin position="110"/>
        <end position="142"/>
    </location>
</feature>
<keyword evidence="2 3" id="KW-0040">ANK repeat</keyword>
<dbReference type="SUPFAM" id="SSF48403">
    <property type="entry name" value="Ankyrin repeat"/>
    <property type="match status" value="1"/>
</dbReference>
<feature type="repeat" description="ANK" evidence="3">
    <location>
        <begin position="76"/>
        <end position="108"/>
    </location>
</feature>
<gene>
    <name evidence="4" type="ORF">ACA1_155630</name>
</gene>
<evidence type="ECO:0000256" key="3">
    <source>
        <dbReference type="PROSITE-ProRule" id="PRU00023"/>
    </source>
</evidence>
<dbReference type="VEuPathDB" id="AmoebaDB:ACA1_155630"/>
<dbReference type="STRING" id="1257118.L8H2M1"/>
<accession>L8H2M1</accession>
<feature type="repeat" description="ANK" evidence="3">
    <location>
        <begin position="218"/>
        <end position="250"/>
    </location>
</feature>
<dbReference type="SMART" id="SM00248">
    <property type="entry name" value="ANK"/>
    <property type="match status" value="8"/>
</dbReference>
<dbReference type="PANTHER" id="PTHR24189:SF50">
    <property type="entry name" value="ANKYRIN REPEAT AND SOCS BOX PROTEIN 2"/>
    <property type="match status" value="1"/>
</dbReference>
<feature type="repeat" description="ANK" evidence="3">
    <location>
        <begin position="251"/>
        <end position="283"/>
    </location>
</feature>
<dbReference type="GeneID" id="14919345"/>
<sequence length="355" mass="37522">MDGHNLDEAVREGNLAEVQRILASCASTKERAAALASGEHSQARYNPLTQAAMKSLPLVRVLLDAGADPNAPNPLPNITPLHMACRQGSLEQARMLLRHGARVNPATNLGGTTPLLLAVISNNTQLVRFLIEAGADVNTDGEEALPPLHSAALEANLEMVDVLLAAGANPRQISLKASYTPLIRACDAASTNYEAPNVAGVARRLLDLGVDINAQGDDGCTALLLACCHGFAEAAELLLERGANVHLLTTGGASPLQMTAQNGHLAIVRSLLQRGADVNLRDQDGTTPLIAACRNLIREDDYPQLIQELLGAGALAHFVNRRGESAVELAELVLDDADPLLARLQQTRSTDLLAD</sequence>
<keyword evidence="1" id="KW-0677">Repeat</keyword>
<reference evidence="4 5" key="1">
    <citation type="journal article" date="2013" name="Genome Biol.">
        <title>Genome of Acanthamoeba castellanii highlights extensive lateral gene transfer and early evolution of tyrosine kinase signaling.</title>
        <authorList>
            <person name="Clarke M."/>
            <person name="Lohan A.J."/>
            <person name="Liu B."/>
            <person name="Lagkouvardos I."/>
            <person name="Roy S."/>
            <person name="Zafar N."/>
            <person name="Bertelli C."/>
            <person name="Schilde C."/>
            <person name="Kianianmomeni A."/>
            <person name="Burglin T.R."/>
            <person name="Frech C."/>
            <person name="Turcotte B."/>
            <person name="Kopec K.O."/>
            <person name="Synnott J.M."/>
            <person name="Choo C."/>
            <person name="Paponov I."/>
            <person name="Finkler A."/>
            <person name="Soon Heng Tan C."/>
            <person name="Hutchins A.P."/>
            <person name="Weinmeier T."/>
            <person name="Rattei T."/>
            <person name="Chu J.S."/>
            <person name="Gimenez G."/>
            <person name="Irimia M."/>
            <person name="Rigden D.J."/>
            <person name="Fitzpatrick D.A."/>
            <person name="Lorenzo-Morales J."/>
            <person name="Bateman A."/>
            <person name="Chiu C.H."/>
            <person name="Tang P."/>
            <person name="Hegemann P."/>
            <person name="Fromm H."/>
            <person name="Raoult D."/>
            <person name="Greub G."/>
            <person name="Miranda-Saavedra D."/>
            <person name="Chen N."/>
            <person name="Nash P."/>
            <person name="Ginger M.L."/>
            <person name="Horn M."/>
            <person name="Schaap P."/>
            <person name="Caler L."/>
            <person name="Loftus B."/>
        </authorList>
    </citation>
    <scope>NUCLEOTIDE SEQUENCE [LARGE SCALE GENOMIC DNA]</scope>
    <source>
        <strain evidence="4 5">Neff</strain>
    </source>
</reference>
<evidence type="ECO:0000313" key="4">
    <source>
        <dbReference type="EMBL" id="ELR18606.1"/>
    </source>
</evidence>
<dbReference type="RefSeq" id="XP_004340645.1">
    <property type="nucleotide sequence ID" value="XM_004340597.1"/>
</dbReference>
<dbReference type="PROSITE" id="PS50088">
    <property type="entry name" value="ANK_REPEAT"/>
    <property type="match status" value="5"/>
</dbReference>
<dbReference type="OMA" id="FACMWES"/>
<keyword evidence="5" id="KW-1185">Reference proteome</keyword>
<dbReference type="InterPro" id="IPR050745">
    <property type="entry name" value="Multifunctional_regulatory"/>
</dbReference>
<dbReference type="KEGG" id="acan:ACA1_155630"/>
<dbReference type="OrthoDB" id="25370at2759"/>